<feature type="region of interest" description="Disordered" evidence="1">
    <location>
        <begin position="175"/>
        <end position="204"/>
    </location>
</feature>
<accession>A0A2T2NUS7</accession>
<dbReference type="Proteomes" id="UP000240883">
    <property type="component" value="Unassembled WGS sequence"/>
</dbReference>
<dbReference type="EMBL" id="KZ678133">
    <property type="protein sequence ID" value="PSN68848.1"/>
    <property type="molecule type" value="Genomic_DNA"/>
</dbReference>
<keyword evidence="3" id="KW-1185">Reference proteome</keyword>
<reference evidence="2 3" key="1">
    <citation type="journal article" date="2018" name="Front. Microbiol.">
        <title>Genome-Wide Analysis of Corynespora cassiicola Leaf Fall Disease Putative Effectors.</title>
        <authorList>
            <person name="Lopez D."/>
            <person name="Ribeiro S."/>
            <person name="Label P."/>
            <person name="Fumanal B."/>
            <person name="Venisse J.S."/>
            <person name="Kohler A."/>
            <person name="de Oliveira R.R."/>
            <person name="Labutti K."/>
            <person name="Lipzen A."/>
            <person name="Lail K."/>
            <person name="Bauer D."/>
            <person name="Ohm R.A."/>
            <person name="Barry K.W."/>
            <person name="Spatafora J."/>
            <person name="Grigoriev I.V."/>
            <person name="Martin F.M."/>
            <person name="Pujade-Renaud V."/>
        </authorList>
    </citation>
    <scope>NUCLEOTIDE SEQUENCE [LARGE SCALE GENOMIC DNA]</scope>
    <source>
        <strain evidence="2 3">Philippines</strain>
    </source>
</reference>
<protein>
    <submittedName>
        <fullName evidence="2">Uncharacterized protein</fullName>
    </submittedName>
</protein>
<dbReference type="STRING" id="1448308.A0A2T2NUS7"/>
<organism evidence="2 3">
    <name type="scientific">Corynespora cassiicola Philippines</name>
    <dbReference type="NCBI Taxonomy" id="1448308"/>
    <lineage>
        <taxon>Eukaryota</taxon>
        <taxon>Fungi</taxon>
        <taxon>Dikarya</taxon>
        <taxon>Ascomycota</taxon>
        <taxon>Pezizomycotina</taxon>
        <taxon>Dothideomycetes</taxon>
        <taxon>Pleosporomycetidae</taxon>
        <taxon>Pleosporales</taxon>
        <taxon>Corynesporascaceae</taxon>
        <taxon>Corynespora</taxon>
    </lineage>
</organism>
<dbReference type="OrthoDB" id="4187154at2759"/>
<name>A0A2T2NUS7_CORCC</name>
<proteinExistence type="predicted"/>
<evidence type="ECO:0000313" key="2">
    <source>
        <dbReference type="EMBL" id="PSN68848.1"/>
    </source>
</evidence>
<evidence type="ECO:0000313" key="3">
    <source>
        <dbReference type="Proteomes" id="UP000240883"/>
    </source>
</evidence>
<dbReference type="AlphaFoldDB" id="A0A2T2NUS7"/>
<evidence type="ECO:0000256" key="1">
    <source>
        <dbReference type="SAM" id="MobiDB-lite"/>
    </source>
</evidence>
<sequence>MSRSLELGRAVISSQIPSIELWLTTFITVSSQQGGINDVQRLTRSEILELLFSRSVWVSRANGTHMTLEITLNGEPLGHSMEALAQSLIHAPAWKQLQLRPTLPIETHRDAVRQRLHIDINHCRDDMEVEEKRSPGKSPGIPFADVKPPSKVPCIALHSVQLSIDLAHTRARAKSVTKRKSSPPAHPIVPQINDQRAEESLPWESGSNRRDVAFFDDENLEDKAQLTDSMVPKVNTVVDRKRRLANTTANTQSSARSVKRLKHLATSSVIIHERDEQLSVQQVATFVDAALCFSIRNSLPRNSIGLKIKATTFSGGLADVAPSLWMPGYLSALSQRASLLPIISRSLARVAPKTRSVSLRRDPATCVSQVVIPEAISSDEVCAVDGNCVVHTPETVASRFWIQAQRNIKPKSATGTGALLPFYVPPEEPGLLSDSEYFLDESQVDTADQPPTYVTGTNAGVYFARHARPFHHAGTVKDRNSPVSDRMHAVVQNSDDCSYDDGMFFDFEHAEKHATNRVIVKQVPAYPCANGKAAIRDESCDPSLKEALNDRTDQHTMDAGVWQPAMNPDAADDA</sequence>
<gene>
    <name evidence="2" type="ORF">BS50DRAFT_632709</name>
</gene>